<keyword evidence="2" id="KW-1185">Reference proteome</keyword>
<reference evidence="1 2" key="1">
    <citation type="submission" date="2019-03" db="EMBL/GenBank/DDBJ databases">
        <title>Genomic Encyclopedia of Type Strains, Phase III (KMG-III): the genomes of soil and plant-associated and newly described type strains.</title>
        <authorList>
            <person name="Whitman W."/>
        </authorList>
    </citation>
    <scope>NUCLEOTIDE SEQUENCE [LARGE SCALE GENOMIC DNA]</scope>
    <source>
        <strain evidence="1 2">VKM Ac-2527</strain>
    </source>
</reference>
<dbReference type="Proteomes" id="UP000295388">
    <property type="component" value="Unassembled WGS sequence"/>
</dbReference>
<organism evidence="1 2">
    <name type="scientific">Kribbella caucasensis</name>
    <dbReference type="NCBI Taxonomy" id="2512215"/>
    <lineage>
        <taxon>Bacteria</taxon>
        <taxon>Bacillati</taxon>
        <taxon>Actinomycetota</taxon>
        <taxon>Actinomycetes</taxon>
        <taxon>Propionibacteriales</taxon>
        <taxon>Kribbellaceae</taxon>
        <taxon>Kribbella</taxon>
    </lineage>
</organism>
<proteinExistence type="predicted"/>
<dbReference type="OrthoDB" id="7060081at2"/>
<dbReference type="RefSeq" id="WP_133798005.1">
    <property type="nucleotide sequence ID" value="NZ_SNWQ01000001.1"/>
</dbReference>
<dbReference type="EMBL" id="SNWQ01000001">
    <property type="protein sequence ID" value="TDO54413.1"/>
    <property type="molecule type" value="Genomic_DNA"/>
</dbReference>
<sequence>MTAGTTVLAPDGTEVVLGEIGTRVVFENTRVRVWEVALDPGEAQGWHLHHNPYVVLCLSTSPCHMDWLDGSPARQLSETIGGSVYRPVSPVHMLTNDGDAAYRNRLIEVLDLGEEASGEPYAAPEGVVADSGFDEVGEIPAKVVLAEDDVRVTHVTPDADETYTWRTGAYPALVVDLDLATEPLEGITYLEPGESYTLPAKATRTSGYNLVELLYADLRNRAE</sequence>
<dbReference type="InterPro" id="IPR014710">
    <property type="entry name" value="RmlC-like_jellyroll"/>
</dbReference>
<name>A0A4R6KRK5_9ACTN</name>
<dbReference type="Gene3D" id="2.60.120.10">
    <property type="entry name" value="Jelly Rolls"/>
    <property type="match status" value="1"/>
</dbReference>
<comment type="caution">
    <text evidence="1">The sequence shown here is derived from an EMBL/GenBank/DDBJ whole genome shotgun (WGS) entry which is preliminary data.</text>
</comment>
<dbReference type="AlphaFoldDB" id="A0A4R6KRK5"/>
<protein>
    <submittedName>
        <fullName evidence="1">Uncharacterized protein</fullName>
    </submittedName>
</protein>
<evidence type="ECO:0000313" key="2">
    <source>
        <dbReference type="Proteomes" id="UP000295388"/>
    </source>
</evidence>
<gene>
    <name evidence="1" type="ORF">EV643_101202</name>
</gene>
<evidence type="ECO:0000313" key="1">
    <source>
        <dbReference type="EMBL" id="TDO54413.1"/>
    </source>
</evidence>
<accession>A0A4R6KRK5</accession>